<gene>
    <name evidence="1" type="ORF">ACFSJ3_00480</name>
</gene>
<protein>
    <submittedName>
        <fullName evidence="1">YeaC family protein</fullName>
    </submittedName>
</protein>
<reference evidence="2" key="1">
    <citation type="journal article" date="2019" name="Int. J. Syst. Evol. Microbiol.">
        <title>The Global Catalogue of Microorganisms (GCM) 10K type strain sequencing project: providing services to taxonomists for standard genome sequencing and annotation.</title>
        <authorList>
            <consortium name="The Broad Institute Genomics Platform"/>
            <consortium name="The Broad Institute Genome Sequencing Center for Infectious Disease"/>
            <person name="Wu L."/>
            <person name="Ma J."/>
        </authorList>
    </citation>
    <scope>NUCLEOTIDE SEQUENCE [LARGE SCALE GENOMIC DNA]</scope>
    <source>
        <strain evidence="2">CGMCC 1.10992</strain>
    </source>
</reference>
<keyword evidence="2" id="KW-1185">Reference proteome</keyword>
<name>A0ABW4XG28_9GAMM</name>
<dbReference type="EMBL" id="JBHUHT010000003">
    <property type="protein sequence ID" value="MFD2094447.1"/>
    <property type="molecule type" value="Genomic_DNA"/>
</dbReference>
<evidence type="ECO:0000313" key="2">
    <source>
        <dbReference type="Proteomes" id="UP001597380"/>
    </source>
</evidence>
<dbReference type="InterPro" id="IPR009749">
    <property type="entry name" value="DUF1315"/>
</dbReference>
<dbReference type="RefSeq" id="WP_345337716.1">
    <property type="nucleotide sequence ID" value="NZ_BAABLI010000003.1"/>
</dbReference>
<dbReference type="Proteomes" id="UP001597380">
    <property type="component" value="Unassembled WGS sequence"/>
</dbReference>
<accession>A0ABW4XG28</accession>
<proteinExistence type="predicted"/>
<dbReference type="Pfam" id="PF07023">
    <property type="entry name" value="DUF1315"/>
    <property type="match status" value="1"/>
</dbReference>
<evidence type="ECO:0000313" key="1">
    <source>
        <dbReference type="EMBL" id="MFD2094447.1"/>
    </source>
</evidence>
<organism evidence="1 2">
    <name type="scientific">Corallincola platygyrae</name>
    <dbReference type="NCBI Taxonomy" id="1193278"/>
    <lineage>
        <taxon>Bacteria</taxon>
        <taxon>Pseudomonadati</taxon>
        <taxon>Pseudomonadota</taxon>
        <taxon>Gammaproteobacteria</taxon>
        <taxon>Alteromonadales</taxon>
        <taxon>Psychromonadaceae</taxon>
        <taxon>Corallincola</taxon>
    </lineage>
</organism>
<comment type="caution">
    <text evidence="1">The sequence shown here is derived from an EMBL/GenBank/DDBJ whole genome shotgun (WGS) entry which is preliminary data.</text>
</comment>
<sequence length="99" mass="11248">MGKEMDIIELVEKLDFESYQRLKTAVELGKWPDGNPLSAEQKDNAMQLVIAYQATHLDQQQHMSVAKDGSLNTLSKAELKQQFKGQTAESIVRFKHDDI</sequence>